<protein>
    <recommendedName>
        <fullName evidence="16">Beta-amyrin 28-oxidase</fullName>
    </recommendedName>
</protein>
<sequence length="619" mass="70671">RQVAKYIKSHSKSNMELIFLSIPILLLALFISLVTLLSHRTKNKSQTCINALKFPPGKMGWPILGESLEYLNMGRRGVPEKFFNDRMRKFSAKIFKTSILGESMAVFCGPEGLKFLFSNENKLVTVWFPSSVNKIFPFSLQSSGNEECKKMRKMLPGFLRPEALQRYIGTMDSIAKQHLKTHWDDKNEVLVFPLAKSYTISLACKLFVSVEDVVQIAKFADPFACLASGIVSIPIDFPGTSLNKAVKAANLIRKDLHEIIKQRKVDLDQNKASPTQDILSHMLLTTDENGQSMEEMDVADKILGLIIGGHDTASTAITFVVKYLSKLPHIYNEVLKEQMEIKTSKREGELLNWEDIKKMRYSWNVVCEVMRLTPPSPGAFREAITDFAYEGFSIPKGWKLFWSTNSTHKNAKYFPDPEKFDPSRFEGNGPAPYTYVPFGGGPRMCPGQEYARLEILVFMHNVVTKFKWEEVLRDEKIIVDPLPAPAKGLPVRLQPHIENLFVFVQGVDSAWLGLRQCNTKHLFHVHTFWRDTIFKCPFKRLNQDTQYKVKRTLHQRQARTHPSPGSKREELKMVSLIVNTGVYEPLCFERQGTLPGNWVPSYPPRRSQESECPSVLYNP</sequence>
<dbReference type="PROSITE" id="PS00086">
    <property type="entry name" value="CYTOCHROME_P450"/>
    <property type="match status" value="1"/>
</dbReference>
<comment type="cofactor">
    <cofactor evidence="1 10">
        <name>heme</name>
        <dbReference type="ChEBI" id="CHEBI:30413"/>
    </cofactor>
</comment>
<keyword evidence="13" id="KW-0812">Transmembrane</keyword>
<evidence type="ECO:0000256" key="7">
    <source>
        <dbReference type="ARBA" id="ARBA00023004"/>
    </source>
</evidence>
<evidence type="ECO:0000256" key="6">
    <source>
        <dbReference type="ARBA" id="ARBA00023002"/>
    </source>
</evidence>
<evidence type="ECO:0000313" key="15">
    <source>
        <dbReference type="Proteomes" id="UP000631114"/>
    </source>
</evidence>
<keyword evidence="8 11" id="KW-0503">Monooxygenase</keyword>
<keyword evidence="5 10" id="KW-0479">Metal-binding</keyword>
<dbReference type="GO" id="GO:0016705">
    <property type="term" value="F:oxidoreductase activity, acting on paired donors, with incorporation or reduction of molecular oxygen"/>
    <property type="evidence" value="ECO:0007669"/>
    <property type="project" value="InterPro"/>
</dbReference>
<dbReference type="Gene3D" id="1.10.630.10">
    <property type="entry name" value="Cytochrome P450"/>
    <property type="match status" value="1"/>
</dbReference>
<evidence type="ECO:0000256" key="2">
    <source>
        <dbReference type="ARBA" id="ARBA00004370"/>
    </source>
</evidence>
<dbReference type="PANTHER" id="PTHR24286:SF349">
    <property type="entry name" value="CYTOCHROME P450 716A1-RELATED"/>
    <property type="match status" value="1"/>
</dbReference>
<dbReference type="SUPFAM" id="SSF48264">
    <property type="entry name" value="Cytochrome P450"/>
    <property type="match status" value="1"/>
</dbReference>
<dbReference type="EMBL" id="JADFTS010000009">
    <property type="protein sequence ID" value="KAF9589676.1"/>
    <property type="molecule type" value="Genomic_DNA"/>
</dbReference>
<dbReference type="GO" id="GO:0005506">
    <property type="term" value="F:iron ion binding"/>
    <property type="evidence" value="ECO:0007669"/>
    <property type="project" value="InterPro"/>
</dbReference>
<dbReference type="OrthoDB" id="1372046at2759"/>
<evidence type="ECO:0000256" key="12">
    <source>
        <dbReference type="SAM" id="MobiDB-lite"/>
    </source>
</evidence>
<keyword evidence="7 10" id="KW-0408">Iron</keyword>
<dbReference type="GO" id="GO:0044550">
    <property type="term" value="P:secondary metabolite biosynthetic process"/>
    <property type="evidence" value="ECO:0007669"/>
    <property type="project" value="UniProtKB-ARBA"/>
</dbReference>
<name>A0A835LJK1_9MAGN</name>
<evidence type="ECO:0000313" key="14">
    <source>
        <dbReference type="EMBL" id="KAF9589676.1"/>
    </source>
</evidence>
<dbReference type="InterPro" id="IPR002401">
    <property type="entry name" value="Cyt_P450_E_grp-I"/>
</dbReference>
<keyword evidence="4 10" id="KW-0349">Heme</keyword>
<dbReference type="InterPro" id="IPR001128">
    <property type="entry name" value="Cyt_P450"/>
</dbReference>
<evidence type="ECO:0008006" key="16">
    <source>
        <dbReference type="Google" id="ProtNLM"/>
    </source>
</evidence>
<keyword evidence="15" id="KW-1185">Reference proteome</keyword>
<dbReference type="Pfam" id="PF00067">
    <property type="entry name" value="p450"/>
    <property type="match status" value="1"/>
</dbReference>
<dbReference type="PANTHER" id="PTHR24286">
    <property type="entry name" value="CYTOCHROME P450 26"/>
    <property type="match status" value="1"/>
</dbReference>
<feature type="region of interest" description="Disordered" evidence="12">
    <location>
        <begin position="599"/>
        <end position="619"/>
    </location>
</feature>
<feature type="binding site" description="axial binding residue" evidence="10">
    <location>
        <position position="445"/>
    </location>
    <ligand>
        <name>heme</name>
        <dbReference type="ChEBI" id="CHEBI:30413"/>
    </ligand>
    <ligandPart>
        <name>Fe</name>
        <dbReference type="ChEBI" id="CHEBI:18248"/>
    </ligandPart>
</feature>
<dbReference type="GO" id="GO:0020037">
    <property type="term" value="F:heme binding"/>
    <property type="evidence" value="ECO:0007669"/>
    <property type="project" value="InterPro"/>
</dbReference>
<evidence type="ECO:0000256" key="9">
    <source>
        <dbReference type="ARBA" id="ARBA00023136"/>
    </source>
</evidence>
<evidence type="ECO:0000256" key="4">
    <source>
        <dbReference type="ARBA" id="ARBA00022617"/>
    </source>
</evidence>
<feature type="non-terminal residue" evidence="14">
    <location>
        <position position="1"/>
    </location>
</feature>
<keyword evidence="13" id="KW-1133">Transmembrane helix</keyword>
<comment type="similarity">
    <text evidence="3 11">Belongs to the cytochrome P450 family.</text>
</comment>
<dbReference type="FunFam" id="1.10.630.10:FF:000022">
    <property type="entry name" value="Taxadiene 5-alpha hydroxylase"/>
    <property type="match status" value="1"/>
</dbReference>
<keyword evidence="6 11" id="KW-0560">Oxidoreductase</keyword>
<proteinExistence type="inferred from homology"/>
<dbReference type="InterPro" id="IPR036396">
    <property type="entry name" value="Cyt_P450_sf"/>
</dbReference>
<dbReference type="GO" id="GO:0016125">
    <property type="term" value="P:sterol metabolic process"/>
    <property type="evidence" value="ECO:0007669"/>
    <property type="project" value="TreeGrafter"/>
</dbReference>
<evidence type="ECO:0000256" key="3">
    <source>
        <dbReference type="ARBA" id="ARBA00010617"/>
    </source>
</evidence>
<evidence type="ECO:0000256" key="10">
    <source>
        <dbReference type="PIRSR" id="PIRSR602401-1"/>
    </source>
</evidence>
<evidence type="ECO:0000256" key="11">
    <source>
        <dbReference type="RuleBase" id="RU000461"/>
    </source>
</evidence>
<dbReference type="PRINTS" id="PR00463">
    <property type="entry name" value="EP450I"/>
</dbReference>
<dbReference type="GO" id="GO:0016020">
    <property type="term" value="C:membrane"/>
    <property type="evidence" value="ECO:0007669"/>
    <property type="project" value="UniProtKB-SubCell"/>
</dbReference>
<dbReference type="CDD" id="cd11043">
    <property type="entry name" value="CYP90-like"/>
    <property type="match status" value="1"/>
</dbReference>
<dbReference type="InterPro" id="IPR017972">
    <property type="entry name" value="Cyt_P450_CS"/>
</dbReference>
<comment type="caution">
    <text evidence="14">The sequence shown here is derived from an EMBL/GenBank/DDBJ whole genome shotgun (WGS) entry which is preliminary data.</text>
</comment>
<gene>
    <name evidence="14" type="ORF">IFM89_027008</name>
</gene>
<accession>A0A835LJK1</accession>
<organism evidence="14 15">
    <name type="scientific">Coptis chinensis</name>
    <dbReference type="NCBI Taxonomy" id="261450"/>
    <lineage>
        <taxon>Eukaryota</taxon>
        <taxon>Viridiplantae</taxon>
        <taxon>Streptophyta</taxon>
        <taxon>Embryophyta</taxon>
        <taxon>Tracheophyta</taxon>
        <taxon>Spermatophyta</taxon>
        <taxon>Magnoliopsida</taxon>
        <taxon>Ranunculales</taxon>
        <taxon>Ranunculaceae</taxon>
        <taxon>Coptidoideae</taxon>
        <taxon>Coptis</taxon>
    </lineage>
</organism>
<evidence type="ECO:0000256" key="1">
    <source>
        <dbReference type="ARBA" id="ARBA00001971"/>
    </source>
</evidence>
<dbReference type="AlphaFoldDB" id="A0A835LJK1"/>
<feature type="transmembrane region" description="Helical" evidence="13">
    <location>
        <begin position="17"/>
        <end position="38"/>
    </location>
</feature>
<evidence type="ECO:0000256" key="13">
    <source>
        <dbReference type="SAM" id="Phobius"/>
    </source>
</evidence>
<reference evidence="14 15" key="1">
    <citation type="submission" date="2020-10" db="EMBL/GenBank/DDBJ databases">
        <title>The Coptis chinensis genome and diversification of protoberbering-type alkaloids.</title>
        <authorList>
            <person name="Wang B."/>
            <person name="Shu S."/>
            <person name="Song C."/>
            <person name="Liu Y."/>
        </authorList>
    </citation>
    <scope>NUCLEOTIDE SEQUENCE [LARGE SCALE GENOMIC DNA]</scope>
    <source>
        <strain evidence="14">HL-2020</strain>
        <tissue evidence="14">Leaf</tissue>
    </source>
</reference>
<evidence type="ECO:0000256" key="8">
    <source>
        <dbReference type="ARBA" id="ARBA00023033"/>
    </source>
</evidence>
<dbReference type="GO" id="GO:0004497">
    <property type="term" value="F:monooxygenase activity"/>
    <property type="evidence" value="ECO:0007669"/>
    <property type="project" value="UniProtKB-KW"/>
</dbReference>
<evidence type="ECO:0000256" key="5">
    <source>
        <dbReference type="ARBA" id="ARBA00022723"/>
    </source>
</evidence>
<dbReference type="PRINTS" id="PR00385">
    <property type="entry name" value="P450"/>
</dbReference>
<dbReference type="Proteomes" id="UP000631114">
    <property type="component" value="Unassembled WGS sequence"/>
</dbReference>
<comment type="subcellular location">
    <subcellularLocation>
        <location evidence="2">Membrane</location>
    </subcellularLocation>
</comment>
<keyword evidence="9 13" id="KW-0472">Membrane</keyword>